<keyword evidence="4" id="KW-1133">Transmembrane helix</keyword>
<evidence type="ECO:0000259" key="6">
    <source>
        <dbReference type="PROSITE" id="PS50104"/>
    </source>
</evidence>
<dbReference type="GO" id="GO:0002224">
    <property type="term" value="P:toll-like receptor signaling pathway"/>
    <property type="evidence" value="ECO:0007669"/>
    <property type="project" value="TreeGrafter"/>
</dbReference>
<accession>A0A8J7TH26</accession>
<dbReference type="AlphaFoldDB" id="A0A8J7TH26"/>
<evidence type="ECO:0000313" key="8">
    <source>
        <dbReference type="Proteomes" id="UP000736164"/>
    </source>
</evidence>
<dbReference type="GO" id="GO:0005886">
    <property type="term" value="C:plasma membrane"/>
    <property type="evidence" value="ECO:0007669"/>
    <property type="project" value="TreeGrafter"/>
</dbReference>
<name>A0A8J7TH26_ATRSP</name>
<comment type="subcellular location">
    <subcellularLocation>
        <location evidence="1">Membrane</location>
    </subcellularLocation>
</comment>
<dbReference type="Proteomes" id="UP000736164">
    <property type="component" value="Unassembled WGS sequence"/>
</dbReference>
<evidence type="ECO:0000256" key="3">
    <source>
        <dbReference type="ARBA" id="ARBA00022729"/>
    </source>
</evidence>
<sequence length="97" mass="11555">MLCVVTPHYLHSEWCSMEVQVALYRLFDEHNDLLVVIFLEDPPPWVLSTYHRLRRLVRRKTYLQWPASPAQQVLFWARLRDALQLPEREEGSQPGVL</sequence>
<dbReference type="GO" id="GO:0006954">
    <property type="term" value="P:inflammatory response"/>
    <property type="evidence" value="ECO:0007669"/>
    <property type="project" value="TreeGrafter"/>
</dbReference>
<evidence type="ECO:0000256" key="1">
    <source>
        <dbReference type="ARBA" id="ARBA00004370"/>
    </source>
</evidence>
<comment type="caution">
    <text evidence="7">The sequence shown here is derived from an EMBL/GenBank/DDBJ whole genome shotgun (WGS) entry which is preliminary data.</text>
</comment>
<dbReference type="InterPro" id="IPR035897">
    <property type="entry name" value="Toll_tir_struct_dom_sf"/>
</dbReference>
<dbReference type="EMBL" id="JAAWVO010065167">
    <property type="protein sequence ID" value="MBN3323422.1"/>
    <property type="molecule type" value="Genomic_DNA"/>
</dbReference>
<evidence type="ECO:0000256" key="4">
    <source>
        <dbReference type="ARBA" id="ARBA00022989"/>
    </source>
</evidence>
<reference evidence="7" key="1">
    <citation type="journal article" date="2021" name="Cell">
        <title>Tracing the genetic footprints of vertebrate landing in non-teleost ray-finned fishes.</title>
        <authorList>
            <person name="Bi X."/>
            <person name="Wang K."/>
            <person name="Yang L."/>
            <person name="Pan H."/>
            <person name="Jiang H."/>
            <person name="Wei Q."/>
            <person name="Fang M."/>
            <person name="Yu H."/>
            <person name="Zhu C."/>
            <person name="Cai Y."/>
            <person name="He Y."/>
            <person name="Gan X."/>
            <person name="Zeng H."/>
            <person name="Yu D."/>
            <person name="Zhu Y."/>
            <person name="Jiang H."/>
            <person name="Qiu Q."/>
            <person name="Yang H."/>
            <person name="Zhang Y.E."/>
            <person name="Wang W."/>
            <person name="Zhu M."/>
            <person name="He S."/>
            <person name="Zhang G."/>
        </authorList>
    </citation>
    <scope>NUCLEOTIDE SEQUENCE</scope>
    <source>
        <strain evidence="7">Allg_001</strain>
    </source>
</reference>
<dbReference type="PANTHER" id="PTHR24365">
    <property type="entry name" value="TOLL-LIKE RECEPTOR"/>
    <property type="match status" value="1"/>
</dbReference>
<dbReference type="InterPro" id="IPR000157">
    <property type="entry name" value="TIR_dom"/>
</dbReference>
<gene>
    <name evidence="7" type="primary">Tlr13_0</name>
    <name evidence="7" type="ORF">GTO95_0000180</name>
</gene>
<keyword evidence="3" id="KW-0732">Signal</keyword>
<dbReference type="SUPFAM" id="SSF52200">
    <property type="entry name" value="Toll/Interleukin receptor TIR domain"/>
    <property type="match status" value="1"/>
</dbReference>
<evidence type="ECO:0000313" key="7">
    <source>
        <dbReference type="EMBL" id="MBN3323422.1"/>
    </source>
</evidence>
<feature type="non-terminal residue" evidence="7">
    <location>
        <position position="97"/>
    </location>
</feature>
<dbReference type="PROSITE" id="PS50104">
    <property type="entry name" value="TIR"/>
    <property type="match status" value="1"/>
</dbReference>
<evidence type="ECO:0000256" key="5">
    <source>
        <dbReference type="ARBA" id="ARBA00023136"/>
    </source>
</evidence>
<organism evidence="7 8">
    <name type="scientific">Atractosteus spatula</name>
    <name type="common">Alligator gar</name>
    <name type="synonym">Lepisosteus spatula</name>
    <dbReference type="NCBI Taxonomy" id="7917"/>
    <lineage>
        <taxon>Eukaryota</taxon>
        <taxon>Metazoa</taxon>
        <taxon>Chordata</taxon>
        <taxon>Craniata</taxon>
        <taxon>Vertebrata</taxon>
        <taxon>Euteleostomi</taxon>
        <taxon>Actinopterygii</taxon>
        <taxon>Neopterygii</taxon>
        <taxon>Holostei</taxon>
        <taxon>Semionotiformes</taxon>
        <taxon>Lepisosteidae</taxon>
        <taxon>Atractosteus</taxon>
    </lineage>
</organism>
<dbReference type="Pfam" id="PF01582">
    <property type="entry name" value="TIR"/>
    <property type="match status" value="1"/>
</dbReference>
<keyword evidence="2" id="KW-0812">Transmembrane</keyword>
<proteinExistence type="predicted"/>
<dbReference type="Gene3D" id="3.40.50.10140">
    <property type="entry name" value="Toll/interleukin-1 receptor homology (TIR) domain"/>
    <property type="match status" value="1"/>
</dbReference>
<evidence type="ECO:0000256" key="2">
    <source>
        <dbReference type="ARBA" id="ARBA00022692"/>
    </source>
</evidence>
<keyword evidence="5" id="KW-0472">Membrane</keyword>
<dbReference type="PANTHER" id="PTHR24365:SF530">
    <property type="entry name" value="MSTPROX-RELATED"/>
    <property type="match status" value="1"/>
</dbReference>
<dbReference type="GO" id="GO:0038023">
    <property type="term" value="F:signaling receptor activity"/>
    <property type="evidence" value="ECO:0007669"/>
    <property type="project" value="TreeGrafter"/>
</dbReference>
<protein>
    <submittedName>
        <fullName evidence="7">TLR13 protein</fullName>
    </submittedName>
</protein>
<keyword evidence="8" id="KW-1185">Reference proteome</keyword>
<feature type="domain" description="TIR" evidence="6">
    <location>
        <begin position="1"/>
        <end position="83"/>
    </location>
</feature>
<feature type="non-terminal residue" evidence="7">
    <location>
        <position position="1"/>
    </location>
</feature>